<organism evidence="2 3">
    <name type="scientific">Periweissella fabaria</name>
    <dbReference type="NCBI Taxonomy" id="546157"/>
    <lineage>
        <taxon>Bacteria</taxon>
        <taxon>Bacillati</taxon>
        <taxon>Bacillota</taxon>
        <taxon>Bacilli</taxon>
        <taxon>Lactobacillales</taxon>
        <taxon>Lactobacillaceae</taxon>
        <taxon>Periweissella</taxon>
    </lineage>
</organism>
<dbReference type="InterPro" id="IPR000073">
    <property type="entry name" value="AB_hydrolase_1"/>
</dbReference>
<name>A0ABM8Z632_9LACO</name>
<sequence>MSVDKRPFFGLKTDEVRIVEKVLITDDGSRIIYDFYPRSNAQNLVLIHGNASNRHYFDAQLAVYQRDFQVIAFDSRAHGQSNNTAKNLTFEQIADDVAALLSAESIPKTAIMGFSDGANVALVFAKKYPNLISSLVLNAGNLRTSGLLLWVRIVDEIMYWLTKILSVIAPKFRRYVQIQKLLMQDIPLAWTDLRAIQVPTLVISGNHDVVRLSHTRRIAAELPNSELKIISGGHHSYGKTYPILFAKKVVEFIKFRGSR</sequence>
<protein>
    <submittedName>
        <fullName evidence="2">Aminoacrylate hydrolase RutD</fullName>
        <ecNumber evidence="2">3.5.1.-</ecNumber>
    </submittedName>
</protein>
<reference evidence="2 3" key="1">
    <citation type="submission" date="2021-11" db="EMBL/GenBank/DDBJ databases">
        <authorList>
            <person name="Depoorter E."/>
        </authorList>
    </citation>
    <scope>NUCLEOTIDE SEQUENCE [LARGE SCALE GENOMIC DNA]</scope>
    <source>
        <strain evidence="2 3">LMG 24289</strain>
    </source>
</reference>
<evidence type="ECO:0000259" key="1">
    <source>
        <dbReference type="Pfam" id="PF00561"/>
    </source>
</evidence>
<dbReference type="EMBL" id="CAKKNS010000001">
    <property type="protein sequence ID" value="CAH0416281.1"/>
    <property type="molecule type" value="Genomic_DNA"/>
</dbReference>
<dbReference type="InterPro" id="IPR029058">
    <property type="entry name" value="AB_hydrolase_fold"/>
</dbReference>
<proteinExistence type="predicted"/>
<dbReference type="SUPFAM" id="SSF53474">
    <property type="entry name" value="alpha/beta-Hydrolases"/>
    <property type="match status" value="1"/>
</dbReference>
<dbReference type="Gene3D" id="3.40.50.1820">
    <property type="entry name" value="alpha/beta hydrolase"/>
    <property type="match status" value="2"/>
</dbReference>
<dbReference type="InterPro" id="IPR050471">
    <property type="entry name" value="AB_hydrolase"/>
</dbReference>
<gene>
    <name evidence="2" type="primary">rutD</name>
    <name evidence="2" type="ORF">WFA24289_00580</name>
</gene>
<evidence type="ECO:0000313" key="2">
    <source>
        <dbReference type="EMBL" id="CAH0416281.1"/>
    </source>
</evidence>
<keyword evidence="3" id="KW-1185">Reference proteome</keyword>
<comment type="caution">
    <text evidence="2">The sequence shown here is derived from an EMBL/GenBank/DDBJ whole genome shotgun (WGS) entry which is preliminary data.</text>
</comment>
<evidence type="ECO:0000313" key="3">
    <source>
        <dbReference type="Proteomes" id="UP000789707"/>
    </source>
</evidence>
<accession>A0ABM8Z632</accession>
<dbReference type="GO" id="GO:0016787">
    <property type="term" value="F:hydrolase activity"/>
    <property type="evidence" value="ECO:0007669"/>
    <property type="project" value="UniProtKB-KW"/>
</dbReference>
<dbReference type="Pfam" id="PF00561">
    <property type="entry name" value="Abhydrolase_1"/>
    <property type="match status" value="1"/>
</dbReference>
<dbReference type="PANTHER" id="PTHR43433">
    <property type="entry name" value="HYDROLASE, ALPHA/BETA FOLD FAMILY PROTEIN"/>
    <property type="match status" value="1"/>
</dbReference>
<dbReference type="Proteomes" id="UP000789707">
    <property type="component" value="Unassembled WGS sequence"/>
</dbReference>
<keyword evidence="2" id="KW-0378">Hydrolase</keyword>
<dbReference type="EC" id="3.5.1.-" evidence="2"/>
<dbReference type="PANTHER" id="PTHR43433:SF5">
    <property type="entry name" value="AB HYDROLASE-1 DOMAIN-CONTAINING PROTEIN"/>
    <property type="match status" value="1"/>
</dbReference>
<feature type="domain" description="AB hydrolase-1" evidence="1">
    <location>
        <begin position="44"/>
        <end position="161"/>
    </location>
</feature>